<evidence type="ECO:0000256" key="7">
    <source>
        <dbReference type="ARBA" id="ARBA00055745"/>
    </source>
</evidence>
<dbReference type="InterPro" id="IPR005467">
    <property type="entry name" value="His_kinase_dom"/>
</dbReference>
<evidence type="ECO:0000256" key="2">
    <source>
        <dbReference type="ARBA" id="ARBA00012438"/>
    </source>
</evidence>
<evidence type="ECO:0000256" key="6">
    <source>
        <dbReference type="ARBA" id="ARBA00023012"/>
    </source>
</evidence>
<evidence type="ECO:0000256" key="1">
    <source>
        <dbReference type="ARBA" id="ARBA00000085"/>
    </source>
</evidence>
<dbReference type="AlphaFoldDB" id="A0A8J7LBG6"/>
<gene>
    <name evidence="11" type="ORF">I8748_26545</name>
</gene>
<dbReference type="SMART" id="SM00448">
    <property type="entry name" value="REC"/>
    <property type="match status" value="1"/>
</dbReference>
<dbReference type="InterPro" id="IPR036890">
    <property type="entry name" value="HATPase_C_sf"/>
</dbReference>
<organism evidence="11 12">
    <name type="scientific">Amazonocrinis nigriterrae CENA67</name>
    <dbReference type="NCBI Taxonomy" id="2794033"/>
    <lineage>
        <taxon>Bacteria</taxon>
        <taxon>Bacillati</taxon>
        <taxon>Cyanobacteriota</taxon>
        <taxon>Cyanophyceae</taxon>
        <taxon>Nostocales</taxon>
        <taxon>Nostocaceae</taxon>
        <taxon>Amazonocrinis</taxon>
        <taxon>Amazonocrinis nigriterrae</taxon>
    </lineage>
</organism>
<dbReference type="InterPro" id="IPR004358">
    <property type="entry name" value="Sig_transdc_His_kin-like_C"/>
</dbReference>
<dbReference type="SUPFAM" id="SSF47384">
    <property type="entry name" value="Homodimeric domain of signal transducing histidine kinase"/>
    <property type="match status" value="1"/>
</dbReference>
<dbReference type="SMART" id="SM00388">
    <property type="entry name" value="HisKA"/>
    <property type="match status" value="1"/>
</dbReference>
<evidence type="ECO:0000256" key="4">
    <source>
        <dbReference type="ARBA" id="ARBA00022679"/>
    </source>
</evidence>
<evidence type="ECO:0000259" key="9">
    <source>
        <dbReference type="PROSITE" id="PS50109"/>
    </source>
</evidence>
<dbReference type="SUPFAM" id="SSF55874">
    <property type="entry name" value="ATPase domain of HSP90 chaperone/DNA topoisomerase II/histidine kinase"/>
    <property type="match status" value="1"/>
</dbReference>
<dbReference type="InterPro" id="IPR011006">
    <property type="entry name" value="CheY-like_superfamily"/>
</dbReference>
<dbReference type="Pfam" id="PF02518">
    <property type="entry name" value="HATPase_c"/>
    <property type="match status" value="1"/>
</dbReference>
<dbReference type="Gene3D" id="1.10.287.130">
    <property type="match status" value="1"/>
</dbReference>
<dbReference type="GO" id="GO:0000155">
    <property type="term" value="F:phosphorelay sensor kinase activity"/>
    <property type="evidence" value="ECO:0007669"/>
    <property type="project" value="InterPro"/>
</dbReference>
<keyword evidence="3 8" id="KW-0597">Phosphoprotein</keyword>
<keyword evidence="5" id="KW-0418">Kinase</keyword>
<dbReference type="InterPro" id="IPR003661">
    <property type="entry name" value="HisK_dim/P_dom"/>
</dbReference>
<dbReference type="SUPFAM" id="SSF52172">
    <property type="entry name" value="CheY-like"/>
    <property type="match status" value="1"/>
</dbReference>
<sequence length="384" mass="42976">MKAKILVIEEESIIACDIKNCLENSGYIVPAVTGNGEQAIAKVAEFHPDLVLIDIMLKGEMNGIEAAQEIIDCFQIPVVYMTAYSDQNILQKAKNTQPFGYIIKPFKENQLISTIEIALNKYQTELLMREALKKEKQSRNLESCFVSMVSHEFRNPLSNIFNYTELLVNSSNQLTENQKQEYIYEIQNAVKHLDTLLSDVLLIGKSEVGRDSFNPSPLDLENFCKVLVSEIQLSVGDDYKIIFSMEGLCTIKDDTNTVPNSHLLTTKHRLPGLDKKLLRHILINLLSNAIKYSPQGSTVHFDLFCVQGEAIFRIQDQGIGILEADQENLFNSFYRGSNVGKIPGHGLGLAIVKHYVDLHGGEITYASKAGIGTTFIVSLPFQNN</sequence>
<comment type="catalytic activity">
    <reaction evidence="1">
        <text>ATP + protein L-histidine = ADP + protein N-phospho-L-histidine.</text>
        <dbReference type="EC" id="2.7.13.3"/>
    </reaction>
</comment>
<dbReference type="PRINTS" id="PR00344">
    <property type="entry name" value="BCTRLSENSOR"/>
</dbReference>
<evidence type="ECO:0000256" key="5">
    <source>
        <dbReference type="ARBA" id="ARBA00022777"/>
    </source>
</evidence>
<dbReference type="FunFam" id="3.30.565.10:FF:000006">
    <property type="entry name" value="Sensor histidine kinase WalK"/>
    <property type="match status" value="1"/>
</dbReference>
<dbReference type="CDD" id="cd00082">
    <property type="entry name" value="HisKA"/>
    <property type="match status" value="1"/>
</dbReference>
<keyword evidence="12" id="KW-1185">Reference proteome</keyword>
<dbReference type="Gene3D" id="3.30.565.10">
    <property type="entry name" value="Histidine kinase-like ATPase, C-terminal domain"/>
    <property type="match status" value="1"/>
</dbReference>
<comment type="caution">
    <text evidence="11">The sequence shown here is derived from an EMBL/GenBank/DDBJ whole genome shotgun (WGS) entry which is preliminary data.</text>
</comment>
<dbReference type="PROSITE" id="PS50109">
    <property type="entry name" value="HIS_KIN"/>
    <property type="match status" value="1"/>
</dbReference>
<dbReference type="PANTHER" id="PTHR43711">
    <property type="entry name" value="TWO-COMPONENT HISTIDINE KINASE"/>
    <property type="match status" value="1"/>
</dbReference>
<protein>
    <recommendedName>
        <fullName evidence="2">histidine kinase</fullName>
        <ecNumber evidence="2">2.7.13.3</ecNumber>
    </recommendedName>
</protein>
<evidence type="ECO:0000259" key="10">
    <source>
        <dbReference type="PROSITE" id="PS50110"/>
    </source>
</evidence>
<dbReference type="InterPro" id="IPR003594">
    <property type="entry name" value="HATPase_dom"/>
</dbReference>
<accession>A0A8J7LBG6</accession>
<dbReference type="RefSeq" id="WP_198127479.1">
    <property type="nucleotide sequence ID" value="NZ_JAECZC010000066.1"/>
</dbReference>
<evidence type="ECO:0000313" key="11">
    <source>
        <dbReference type="EMBL" id="MBH8565690.1"/>
    </source>
</evidence>
<dbReference type="InterPro" id="IPR036097">
    <property type="entry name" value="HisK_dim/P_sf"/>
</dbReference>
<dbReference type="Gene3D" id="3.40.50.2300">
    <property type="match status" value="1"/>
</dbReference>
<dbReference type="EMBL" id="JAECZC010000066">
    <property type="protein sequence ID" value="MBH8565690.1"/>
    <property type="molecule type" value="Genomic_DNA"/>
</dbReference>
<evidence type="ECO:0000313" key="12">
    <source>
        <dbReference type="Proteomes" id="UP000632766"/>
    </source>
</evidence>
<feature type="domain" description="Histidine kinase" evidence="9">
    <location>
        <begin position="148"/>
        <end position="383"/>
    </location>
</feature>
<proteinExistence type="predicted"/>
<feature type="modified residue" description="4-aspartylphosphate" evidence="8">
    <location>
        <position position="54"/>
    </location>
</feature>
<keyword evidence="4" id="KW-0808">Transferase</keyword>
<dbReference type="PROSITE" id="PS50110">
    <property type="entry name" value="RESPONSE_REGULATORY"/>
    <property type="match status" value="1"/>
</dbReference>
<dbReference type="CDD" id="cd00075">
    <property type="entry name" value="HATPase"/>
    <property type="match status" value="1"/>
</dbReference>
<dbReference type="SMART" id="SM00387">
    <property type="entry name" value="HATPase_c"/>
    <property type="match status" value="1"/>
</dbReference>
<evidence type="ECO:0000256" key="8">
    <source>
        <dbReference type="PROSITE-ProRule" id="PRU00169"/>
    </source>
</evidence>
<reference evidence="11 12" key="1">
    <citation type="journal article" date="2021" name="Int. J. Syst. Evol. Microbiol.">
        <title>Amazonocrinis nigriterrae gen. nov., sp. nov., Atlanticothrix silvestris gen. nov., sp. nov. and Dendronalium phyllosphericum gen. nov., sp. nov., nostocacean cyanobacteria from Brazilian environments.</title>
        <authorList>
            <person name="Alvarenga D.O."/>
            <person name="Andreote A.P.D."/>
            <person name="Branco L.H.Z."/>
            <person name="Delbaje E."/>
            <person name="Cruz R.B."/>
            <person name="Varani A.M."/>
            <person name="Fiore M.F."/>
        </authorList>
    </citation>
    <scope>NUCLEOTIDE SEQUENCE [LARGE SCALE GENOMIC DNA]</scope>
    <source>
        <strain evidence="11 12">CENA67</strain>
    </source>
</reference>
<evidence type="ECO:0000256" key="3">
    <source>
        <dbReference type="ARBA" id="ARBA00022553"/>
    </source>
</evidence>
<dbReference type="CDD" id="cd17534">
    <property type="entry name" value="REC_DC-like"/>
    <property type="match status" value="1"/>
</dbReference>
<dbReference type="PANTHER" id="PTHR43711:SF26">
    <property type="entry name" value="SENSOR HISTIDINE KINASE RCSC"/>
    <property type="match status" value="1"/>
</dbReference>
<name>A0A8J7LBG6_9NOST</name>
<dbReference type="Pfam" id="PF00512">
    <property type="entry name" value="HisKA"/>
    <property type="match status" value="1"/>
</dbReference>
<dbReference type="Proteomes" id="UP000632766">
    <property type="component" value="Unassembled WGS sequence"/>
</dbReference>
<dbReference type="InterPro" id="IPR050736">
    <property type="entry name" value="Sensor_HK_Regulatory"/>
</dbReference>
<keyword evidence="6" id="KW-0902">Two-component regulatory system</keyword>
<dbReference type="InterPro" id="IPR001789">
    <property type="entry name" value="Sig_transdc_resp-reg_receiver"/>
</dbReference>
<comment type="function">
    <text evidence="7">Photoreceptor which exists in two forms that are reversibly interconvertible by light: the R form that absorbs maximally in the red region of the spectrum and the FR form that absorbs maximally in the far-red region.</text>
</comment>
<feature type="domain" description="Response regulatory" evidence="10">
    <location>
        <begin position="4"/>
        <end position="119"/>
    </location>
</feature>
<dbReference type="EC" id="2.7.13.3" evidence="2"/>
<dbReference type="Pfam" id="PF00072">
    <property type="entry name" value="Response_reg"/>
    <property type="match status" value="1"/>
</dbReference>